<evidence type="ECO:0000259" key="4">
    <source>
        <dbReference type="PROSITE" id="PS51820"/>
    </source>
</evidence>
<keyword evidence="6" id="KW-1185">Reference proteome</keyword>
<dbReference type="PROSITE" id="PS51820">
    <property type="entry name" value="PA14"/>
    <property type="match status" value="1"/>
</dbReference>
<dbReference type="GO" id="GO:0006487">
    <property type="term" value="P:protein N-linked glycosylation"/>
    <property type="evidence" value="ECO:0007669"/>
    <property type="project" value="TreeGrafter"/>
</dbReference>
<proteinExistence type="inferred from homology"/>
<evidence type="ECO:0000256" key="2">
    <source>
        <dbReference type="ARBA" id="ARBA00022801"/>
    </source>
</evidence>
<dbReference type="SUPFAM" id="SSF48208">
    <property type="entry name" value="Six-hairpin glycosidases"/>
    <property type="match status" value="2"/>
</dbReference>
<dbReference type="OrthoDB" id="9798687at2"/>
<gene>
    <name evidence="5" type="ORF">OP10G_2098</name>
</gene>
<dbReference type="Gene3D" id="3.90.182.10">
    <property type="entry name" value="Toxin - Anthrax Protective Antigen,domain 1"/>
    <property type="match status" value="1"/>
</dbReference>
<dbReference type="STRING" id="661478.OP10G_2098"/>
<dbReference type="PANTHER" id="PTHR10412">
    <property type="entry name" value="MANNOSYL-OLIGOSACCHARIDE GLUCOSIDASE"/>
    <property type="match status" value="1"/>
</dbReference>
<dbReference type="InterPro" id="IPR054491">
    <property type="entry name" value="MGH1-like_GH"/>
</dbReference>
<reference evidence="5 6" key="1">
    <citation type="journal article" date="2014" name="PLoS ONE">
        <title>The first complete genome sequence of the class fimbriimonadia in the phylum armatimonadetes.</title>
        <authorList>
            <person name="Hu Z.Y."/>
            <person name="Wang Y.Z."/>
            <person name="Im W.T."/>
            <person name="Wang S.Y."/>
            <person name="Zhao G.P."/>
            <person name="Zheng H.J."/>
            <person name="Quan Z.X."/>
        </authorList>
    </citation>
    <scope>NUCLEOTIDE SEQUENCE [LARGE SCALE GENOMIC DNA]</scope>
    <source>
        <strain evidence="5">Gsoil 348</strain>
    </source>
</reference>
<sequence>MPLCSIIAAVLLSGYVKPAPRVRIGNFLLAAPVGIAFVRNDAEGFVIDTGAAYVAGTAAPDDSYHRQRFRLGNAKIDFEWMRSGDGAFGRFTSDAAIDIPLRLSSGWPDFTSNFTPVDEGVDGATGGRTVWSLRTSPAPIRNSGTEVVLRVTPGAPATFTAGFIGRSPLKTDLASQAARYAATRPSAGGDWGDFVGAIADNLNNSRTYSADNGRLAYSVSRRWAGGNPNNGPYFCWDSFFNAALGCLDDPVMARDTVRAILNWQTPEGLVPNFGHWTFADKRSSDDRSQPPVGALCVWKIQQRFPDMAFLREVYPRLVRWHEWWREARDGNKNGLLEWGSSTGGWQEAQWETGWDDNLHFAGTRMMGTSMNADAVDLSSMWSMDAQYLALLATSLGRKSDAEQFRKEQLEMNANINAHLWNPRLGLYCSRLWHPERPVPVSLGPFTASFFSDEALGKEAARRTDRVVDFDWNGKPPMSGVDGSHWSARWSGNFIAPKAGRYRFSVTSDDGVRLLLGWRKILEDWTVHAPSQREAEVSLKAGEAKPIVIEYYQHDGGSSLRLSAARIEAGRPEDAFLTRVTPMNFYPLIAGVPNAERGQQVMAKLTDPKRFWGKWAIPTLSYDDLNYHEQQYWRGDVWGPVNYLLMQGIQRYASPAQRAELGRRSVSLFMGPWTRSGICSENYLSTTGEPGGDPHYTWGALLDLVGIESIVDVTPDGYIALNGAGSITVHLKRIPIQGKRYDINTRPGYAELRLGGRIVLIARHDVARMKL</sequence>
<accession>A0A068NPV3</accession>
<organism evidence="5 6">
    <name type="scientific">Fimbriimonas ginsengisoli Gsoil 348</name>
    <dbReference type="NCBI Taxonomy" id="661478"/>
    <lineage>
        <taxon>Bacteria</taxon>
        <taxon>Bacillati</taxon>
        <taxon>Armatimonadota</taxon>
        <taxon>Fimbriimonadia</taxon>
        <taxon>Fimbriimonadales</taxon>
        <taxon>Fimbriimonadaceae</taxon>
        <taxon>Fimbriimonas</taxon>
    </lineage>
</organism>
<dbReference type="Pfam" id="PF22422">
    <property type="entry name" value="MGH1-like_GH"/>
    <property type="match status" value="2"/>
</dbReference>
<dbReference type="KEGG" id="fgi:OP10G_2098"/>
<evidence type="ECO:0000256" key="3">
    <source>
        <dbReference type="ARBA" id="ARBA00023295"/>
    </source>
</evidence>
<dbReference type="SMART" id="SM00758">
    <property type="entry name" value="PA14"/>
    <property type="match status" value="1"/>
</dbReference>
<dbReference type="PANTHER" id="PTHR10412:SF11">
    <property type="entry name" value="MANNOSYL-OLIGOSACCHARIDE GLUCOSIDASE"/>
    <property type="match status" value="1"/>
</dbReference>
<dbReference type="InterPro" id="IPR012341">
    <property type="entry name" value="6hp_glycosidase-like_sf"/>
</dbReference>
<keyword evidence="3" id="KW-0326">Glycosidase</keyword>
<dbReference type="eggNOG" id="COG3210">
    <property type="taxonomic scope" value="Bacteria"/>
</dbReference>
<dbReference type="Pfam" id="PF07691">
    <property type="entry name" value="PA14"/>
    <property type="match status" value="1"/>
</dbReference>
<evidence type="ECO:0000313" key="6">
    <source>
        <dbReference type="Proteomes" id="UP000027982"/>
    </source>
</evidence>
<name>A0A068NPV3_FIMGI</name>
<keyword evidence="2" id="KW-0378">Hydrolase</keyword>
<dbReference type="HOGENOM" id="CLU_362801_0_0_0"/>
<protein>
    <recommendedName>
        <fullName evidence="4">PA14 domain-containing protein</fullName>
    </recommendedName>
</protein>
<dbReference type="Gene3D" id="1.50.10.10">
    <property type="match status" value="1"/>
</dbReference>
<dbReference type="InterPro" id="IPR011658">
    <property type="entry name" value="PA14_dom"/>
</dbReference>
<dbReference type="GO" id="GO:0009311">
    <property type="term" value="P:oligosaccharide metabolic process"/>
    <property type="evidence" value="ECO:0007669"/>
    <property type="project" value="InterPro"/>
</dbReference>
<dbReference type="GO" id="GO:0004573">
    <property type="term" value="F:Glc3Man9GlcNAc2 oligosaccharide glucosidase activity"/>
    <property type="evidence" value="ECO:0007669"/>
    <property type="project" value="InterPro"/>
</dbReference>
<dbReference type="AlphaFoldDB" id="A0A068NPV3"/>
<dbReference type="EMBL" id="CP007139">
    <property type="protein sequence ID" value="AIE85466.1"/>
    <property type="molecule type" value="Genomic_DNA"/>
</dbReference>
<evidence type="ECO:0000313" key="5">
    <source>
        <dbReference type="EMBL" id="AIE85466.1"/>
    </source>
</evidence>
<dbReference type="InterPro" id="IPR037524">
    <property type="entry name" value="PA14/GLEYA"/>
</dbReference>
<feature type="domain" description="PA14" evidence="4">
    <location>
        <begin position="440"/>
        <end position="577"/>
    </location>
</feature>
<dbReference type="eggNOG" id="COG3408">
    <property type="taxonomic scope" value="Bacteria"/>
</dbReference>
<dbReference type="RefSeq" id="WP_025225964.1">
    <property type="nucleotide sequence ID" value="NZ_CP007139.1"/>
</dbReference>
<dbReference type="InterPro" id="IPR008928">
    <property type="entry name" value="6-hairpin_glycosidase_sf"/>
</dbReference>
<evidence type="ECO:0000256" key="1">
    <source>
        <dbReference type="ARBA" id="ARBA00010833"/>
    </source>
</evidence>
<dbReference type="InterPro" id="IPR004888">
    <property type="entry name" value="Glycoside_hydrolase_63"/>
</dbReference>
<comment type="similarity">
    <text evidence="1">Belongs to the glycosyl hydrolase 63 family.</text>
</comment>
<dbReference type="Proteomes" id="UP000027982">
    <property type="component" value="Chromosome"/>
</dbReference>